<dbReference type="Pfam" id="PF00856">
    <property type="entry name" value="SET"/>
    <property type="match status" value="1"/>
</dbReference>
<dbReference type="KEGG" id="qsa:O6P43_020061"/>
<dbReference type="InterPro" id="IPR046341">
    <property type="entry name" value="SET_dom_sf"/>
</dbReference>
<reference evidence="2" key="1">
    <citation type="journal article" date="2023" name="Science">
        <title>Elucidation of the pathway for biosynthesis of saponin adjuvants from the soapbark tree.</title>
        <authorList>
            <person name="Reed J."/>
            <person name="Orme A."/>
            <person name="El-Demerdash A."/>
            <person name="Owen C."/>
            <person name="Martin L.B.B."/>
            <person name="Misra R.C."/>
            <person name="Kikuchi S."/>
            <person name="Rejzek M."/>
            <person name="Martin A.C."/>
            <person name="Harkess A."/>
            <person name="Leebens-Mack J."/>
            <person name="Louveau T."/>
            <person name="Stephenson M.J."/>
            <person name="Osbourn A."/>
        </authorList>
    </citation>
    <scope>NUCLEOTIDE SEQUENCE</scope>
    <source>
        <strain evidence="2">S10</strain>
    </source>
</reference>
<keyword evidence="3" id="KW-1185">Reference proteome</keyword>
<dbReference type="PROSITE" id="PS50280">
    <property type="entry name" value="SET"/>
    <property type="match status" value="1"/>
</dbReference>
<dbReference type="SMART" id="SM00028">
    <property type="entry name" value="TPR"/>
    <property type="match status" value="4"/>
</dbReference>
<dbReference type="SUPFAM" id="SSF82199">
    <property type="entry name" value="SET domain"/>
    <property type="match status" value="1"/>
</dbReference>
<dbReference type="SUPFAM" id="SSF48452">
    <property type="entry name" value="TPR-like"/>
    <property type="match status" value="1"/>
</dbReference>
<sequence length="784" mass="87151">MEKLKSAVPDSLKRMVGESTSDDLPRTCSSLLDFFLHFEPFHQIVRDLADPESGLCGKSKDAALEAKRTGNQCFLRGDYAKALACYSQALRVAPFEADDMETNLFATLYVNRATVLLKMNLLTECLRDCTRALQISPTHAKAWYRRGKANASLGNYDNAVRDLNVAESVESSVGGKKQIEGELKIILEQCKRTSSSVLQHNENDLVAVDEQPQIKLRCVTTQDKGRGMASSCDISPASLVHIEEPFAVIISKQCRETHCHYCLNDLPADKVPCGSCSISLYCSKLCQIRAGGKMFRTYPKDHDIFKNLSSDLGKYVAEITLGNDSDQDIEDIPEHKHECQGVHWPAVLPSEIVLAGRVLVKSMVQKSATRDGSNLVECLELSQFYTQMDIESKLVLHIYSIVLVYCLQHSYAIELPINGVSVSQIITLVSQITVNCMTVVRMKSVDAHGLPDQFGEFSCSGNVLTSNVEQVRVGKAIYRAGSLFNHSCQPNVHAYFLSRTLHIRTTKFVAAGCPLELSYGPQVGLWDCKDRLKFLEDEYLFRCQCSGCSEVNLSDFIINAFHCVNPNCSGIVLESSVVNCEKQKCKHFTRSNKLDKYENDDIHEMPQHALDQSNGSLQISPSHCLKCGSYCNLESSRAEVNKAWTRIKRLQDSITAKEISSTAISDALGALGSLKSKLHPYNRGIAEAEDNLAQAFCLAGELQLAMDHCKASIRILEKLHDPNDIVIANELVKLSSIQISLGDITAVDSIHRISDTFSLYYGDHVNLVFPYLQSLQERQKSFVQ</sequence>
<dbReference type="AlphaFoldDB" id="A0AAD7PLX3"/>
<dbReference type="Proteomes" id="UP001163823">
    <property type="component" value="Chromosome 8"/>
</dbReference>
<evidence type="ECO:0000313" key="3">
    <source>
        <dbReference type="Proteomes" id="UP001163823"/>
    </source>
</evidence>
<name>A0AAD7PLX3_QUISA</name>
<dbReference type="InterPro" id="IPR001214">
    <property type="entry name" value="SET_dom"/>
</dbReference>
<dbReference type="InterPro" id="IPR019734">
    <property type="entry name" value="TPR_rpt"/>
</dbReference>
<protein>
    <submittedName>
        <fullName evidence="2">SET and MYND domain-containing protein 4</fullName>
    </submittedName>
</protein>
<dbReference type="Pfam" id="PF13181">
    <property type="entry name" value="TPR_8"/>
    <property type="match status" value="1"/>
</dbReference>
<organism evidence="2 3">
    <name type="scientific">Quillaja saponaria</name>
    <name type="common">Soap bark tree</name>
    <dbReference type="NCBI Taxonomy" id="32244"/>
    <lineage>
        <taxon>Eukaryota</taxon>
        <taxon>Viridiplantae</taxon>
        <taxon>Streptophyta</taxon>
        <taxon>Embryophyta</taxon>
        <taxon>Tracheophyta</taxon>
        <taxon>Spermatophyta</taxon>
        <taxon>Magnoliopsida</taxon>
        <taxon>eudicotyledons</taxon>
        <taxon>Gunneridae</taxon>
        <taxon>Pentapetalae</taxon>
        <taxon>rosids</taxon>
        <taxon>fabids</taxon>
        <taxon>Fabales</taxon>
        <taxon>Quillajaceae</taxon>
        <taxon>Quillaja</taxon>
    </lineage>
</organism>
<dbReference type="Gene3D" id="2.170.270.10">
    <property type="entry name" value="SET domain"/>
    <property type="match status" value="2"/>
</dbReference>
<proteinExistence type="predicted"/>
<dbReference type="Gene3D" id="6.10.140.2220">
    <property type="match status" value="1"/>
</dbReference>
<dbReference type="EMBL" id="JARAOO010000008">
    <property type="protein sequence ID" value="KAJ7959490.1"/>
    <property type="molecule type" value="Genomic_DNA"/>
</dbReference>
<gene>
    <name evidence="2" type="ORF">O6P43_020061</name>
</gene>
<comment type="caution">
    <text evidence="2">The sequence shown here is derived from an EMBL/GenBank/DDBJ whole genome shotgun (WGS) entry which is preliminary data.</text>
</comment>
<dbReference type="Gene3D" id="1.25.40.10">
    <property type="entry name" value="Tetratricopeptide repeat domain"/>
    <property type="match status" value="2"/>
</dbReference>
<dbReference type="InterPro" id="IPR011990">
    <property type="entry name" value="TPR-like_helical_dom_sf"/>
</dbReference>
<accession>A0AAD7PLX3</accession>
<evidence type="ECO:0000313" key="2">
    <source>
        <dbReference type="EMBL" id="KAJ7959490.1"/>
    </source>
</evidence>
<feature type="domain" description="SET" evidence="1">
    <location>
        <begin position="212"/>
        <end position="520"/>
    </location>
</feature>
<evidence type="ECO:0000259" key="1">
    <source>
        <dbReference type="PROSITE" id="PS50280"/>
    </source>
</evidence>
<dbReference type="PANTHER" id="PTHR47337:SF1">
    <property type="entry name" value="TETRATRICOPEPTIDE REPEAT (TPR)-LIKE SUPERFAMILY PROTEIN"/>
    <property type="match status" value="1"/>
</dbReference>
<dbReference type="PANTHER" id="PTHR47337">
    <property type="entry name" value="TETRATRICOPEPTIDE REPEAT (TPR)-LIKE SUPERFAMILY PROTEIN"/>
    <property type="match status" value="1"/>
</dbReference>